<gene>
    <name evidence="2" type="ORF">DPM19_20250</name>
</gene>
<feature type="transmembrane region" description="Helical" evidence="1">
    <location>
        <begin position="148"/>
        <end position="170"/>
    </location>
</feature>
<feature type="transmembrane region" description="Helical" evidence="1">
    <location>
        <begin position="67"/>
        <end position="85"/>
    </location>
</feature>
<dbReference type="Proteomes" id="UP000251891">
    <property type="component" value="Unassembled WGS sequence"/>
</dbReference>
<dbReference type="EMBL" id="QLYX01000009">
    <property type="protein sequence ID" value="RAY13402.1"/>
    <property type="molecule type" value="Genomic_DNA"/>
</dbReference>
<organism evidence="2 3">
    <name type="scientific">Actinomadura craniellae</name>
    <dbReference type="NCBI Taxonomy" id="2231787"/>
    <lineage>
        <taxon>Bacteria</taxon>
        <taxon>Bacillati</taxon>
        <taxon>Actinomycetota</taxon>
        <taxon>Actinomycetes</taxon>
        <taxon>Streptosporangiales</taxon>
        <taxon>Thermomonosporaceae</taxon>
        <taxon>Actinomadura</taxon>
    </lineage>
</organism>
<name>A0A365H335_9ACTN</name>
<proteinExistence type="predicted"/>
<dbReference type="AlphaFoldDB" id="A0A365H335"/>
<dbReference type="PANTHER" id="PTHR34989">
    <property type="entry name" value="PROTEIN HDED"/>
    <property type="match status" value="1"/>
</dbReference>
<dbReference type="Pfam" id="PF03729">
    <property type="entry name" value="DUF308"/>
    <property type="match status" value="2"/>
</dbReference>
<evidence type="ECO:0000313" key="3">
    <source>
        <dbReference type="Proteomes" id="UP000251891"/>
    </source>
</evidence>
<accession>A0A365H335</accession>
<evidence type="ECO:0000256" key="1">
    <source>
        <dbReference type="SAM" id="Phobius"/>
    </source>
</evidence>
<feature type="transmembrane region" description="Helical" evidence="1">
    <location>
        <begin position="12"/>
        <end position="29"/>
    </location>
</feature>
<feature type="transmembrane region" description="Helical" evidence="1">
    <location>
        <begin position="123"/>
        <end position="142"/>
    </location>
</feature>
<keyword evidence="1" id="KW-0472">Membrane</keyword>
<keyword evidence="1" id="KW-1133">Transmembrane helix</keyword>
<dbReference type="PANTHER" id="PTHR34989:SF1">
    <property type="entry name" value="PROTEIN HDED"/>
    <property type="match status" value="1"/>
</dbReference>
<protein>
    <submittedName>
        <fullName evidence="2">HdeD family acid-resistance protein</fullName>
    </submittedName>
</protein>
<feature type="transmembrane region" description="Helical" evidence="1">
    <location>
        <begin position="91"/>
        <end position="111"/>
    </location>
</feature>
<evidence type="ECO:0000313" key="2">
    <source>
        <dbReference type="EMBL" id="RAY13402.1"/>
    </source>
</evidence>
<dbReference type="RefSeq" id="WP_111869526.1">
    <property type="nucleotide sequence ID" value="NZ_QLYX01000009.1"/>
</dbReference>
<dbReference type="InterPro" id="IPR052712">
    <property type="entry name" value="Acid_resist_chaperone_HdeD"/>
</dbReference>
<reference evidence="2 3" key="1">
    <citation type="submission" date="2018-06" db="EMBL/GenBank/DDBJ databases">
        <title>Actinomadura craniellae sp. nov. isolated from marine sponge Craniella sp.</title>
        <authorList>
            <person name="Li L."/>
            <person name="Xu Q.H."/>
            <person name="Lin H.W."/>
            <person name="Lu Y.H."/>
        </authorList>
    </citation>
    <scope>NUCLEOTIDE SEQUENCE [LARGE SCALE GENOMIC DNA]</scope>
    <source>
        <strain evidence="2 3">LHW63021</strain>
    </source>
</reference>
<feature type="transmembrane region" description="Helical" evidence="1">
    <location>
        <begin position="35"/>
        <end position="55"/>
    </location>
</feature>
<dbReference type="GO" id="GO:0005886">
    <property type="term" value="C:plasma membrane"/>
    <property type="evidence" value="ECO:0007669"/>
    <property type="project" value="TreeGrafter"/>
</dbReference>
<dbReference type="InterPro" id="IPR005325">
    <property type="entry name" value="DUF308_memb"/>
</dbReference>
<sequence>MFDQLGRHWWVLALRGALAILFGLVAWIWPGITVLALVIVFGLYALVDGVFALVMAIRGGTRQSRPWLAVTGAAGVLLGVLALVWPGVTALVLLFLIAIWAVITGVFEIAAGIYLRQEITDEWLWILGGALSVLLGFLLFVWPVSGAIAVVWMIGFFSIVYGAVLLASAFRLRRLASTVGPAGPAG</sequence>
<comment type="caution">
    <text evidence="2">The sequence shown here is derived from an EMBL/GenBank/DDBJ whole genome shotgun (WGS) entry which is preliminary data.</text>
</comment>
<keyword evidence="3" id="KW-1185">Reference proteome</keyword>
<dbReference type="OrthoDB" id="193343at2"/>
<keyword evidence="1" id="KW-0812">Transmembrane</keyword>